<proteinExistence type="predicted"/>
<dbReference type="SUPFAM" id="SSF52833">
    <property type="entry name" value="Thioredoxin-like"/>
    <property type="match status" value="1"/>
</dbReference>
<dbReference type="OrthoDB" id="8537427at2"/>
<sequence length="106" mass="12120">MTRLTLYTTLGCHLCERLEAEFARLSDDPVTLERVDIADDDELLARYGERIPVLADMNGHELDRGFDPERLTGWLAERGCLRADTVTADTRESQGGYWRDGRRYLG</sequence>
<dbReference type="Pfam" id="PF05768">
    <property type="entry name" value="Glrx-like"/>
    <property type="match status" value="1"/>
</dbReference>
<dbReference type="RefSeq" id="WP_092570958.1">
    <property type="nucleotide sequence ID" value="NZ_BMXH01000006.1"/>
</dbReference>
<name>A0A1H3ENG6_9GAMM</name>
<accession>A0A1H3ENG6</accession>
<dbReference type="EMBL" id="FNNI01000007">
    <property type="protein sequence ID" value="SDX80251.1"/>
    <property type="molecule type" value="Genomic_DNA"/>
</dbReference>
<keyword evidence="2" id="KW-1185">Reference proteome</keyword>
<gene>
    <name evidence="1" type="ORF">SAMN05443545_107190</name>
</gene>
<organism evidence="1 2">
    <name type="scientific">Aidingimonas halophila</name>
    <dbReference type="NCBI Taxonomy" id="574349"/>
    <lineage>
        <taxon>Bacteria</taxon>
        <taxon>Pseudomonadati</taxon>
        <taxon>Pseudomonadota</taxon>
        <taxon>Gammaproteobacteria</taxon>
        <taxon>Oceanospirillales</taxon>
        <taxon>Halomonadaceae</taxon>
        <taxon>Aidingimonas</taxon>
    </lineage>
</organism>
<dbReference type="AlphaFoldDB" id="A0A1H3ENG6"/>
<evidence type="ECO:0000313" key="1">
    <source>
        <dbReference type="EMBL" id="SDX80251.1"/>
    </source>
</evidence>
<reference evidence="1 2" key="1">
    <citation type="submission" date="2016-10" db="EMBL/GenBank/DDBJ databases">
        <authorList>
            <person name="de Groot N.N."/>
        </authorList>
    </citation>
    <scope>NUCLEOTIDE SEQUENCE [LARGE SCALE GENOMIC DNA]</scope>
    <source>
        <strain evidence="1 2">DSM 19219</strain>
    </source>
</reference>
<dbReference type="Gene3D" id="3.40.30.10">
    <property type="entry name" value="Glutaredoxin"/>
    <property type="match status" value="1"/>
</dbReference>
<evidence type="ECO:0000313" key="2">
    <source>
        <dbReference type="Proteomes" id="UP000198500"/>
    </source>
</evidence>
<dbReference type="Proteomes" id="UP000198500">
    <property type="component" value="Unassembled WGS sequence"/>
</dbReference>
<dbReference type="InterPro" id="IPR036249">
    <property type="entry name" value="Thioredoxin-like_sf"/>
</dbReference>
<protein>
    <submittedName>
        <fullName evidence="1">Glutaredoxin-like domain</fullName>
    </submittedName>
</protein>
<dbReference type="InterPro" id="IPR008554">
    <property type="entry name" value="Glutaredoxin-like"/>
</dbReference>
<dbReference type="STRING" id="574349.SAMN05443545_107190"/>